<protein>
    <submittedName>
        <fullName evidence="2">Uncharacterized protein</fullName>
    </submittedName>
</protein>
<keyword evidence="3" id="KW-1185">Reference proteome</keyword>
<evidence type="ECO:0000256" key="1">
    <source>
        <dbReference type="SAM" id="MobiDB-lite"/>
    </source>
</evidence>
<sequence>MAPRNDRDDEEAQEPAAGAAQGSTESREKLHHELSAVASHSRVTAAVKIRLNRGVTLAGNCCRAGGARNWGLWTRFDDGGGGSEASGPWVVSVLFRLLEVEEARHRKAGQGRGRG</sequence>
<reference evidence="2" key="1">
    <citation type="submission" date="2016-03" db="EMBL/GenBank/DDBJ databases">
        <title>Mechanisms controlling the formation of the plant cell surface in tip-growing cells are functionally conserved among land plants.</title>
        <authorList>
            <person name="Honkanen S."/>
            <person name="Jones V.A."/>
            <person name="Morieri G."/>
            <person name="Champion C."/>
            <person name="Hetherington A.J."/>
            <person name="Kelly S."/>
            <person name="Saint-Marcoux D."/>
            <person name="Proust H."/>
            <person name="Prescott H."/>
            <person name="Dolan L."/>
        </authorList>
    </citation>
    <scope>NUCLEOTIDE SEQUENCE [LARGE SCALE GENOMIC DNA]</scope>
    <source>
        <tissue evidence="2">Whole gametophyte</tissue>
    </source>
</reference>
<feature type="region of interest" description="Disordered" evidence="1">
    <location>
        <begin position="1"/>
        <end position="30"/>
    </location>
</feature>
<organism evidence="2 3">
    <name type="scientific">Marchantia polymorpha subsp. ruderalis</name>
    <dbReference type="NCBI Taxonomy" id="1480154"/>
    <lineage>
        <taxon>Eukaryota</taxon>
        <taxon>Viridiplantae</taxon>
        <taxon>Streptophyta</taxon>
        <taxon>Embryophyta</taxon>
        <taxon>Marchantiophyta</taxon>
        <taxon>Marchantiopsida</taxon>
        <taxon>Marchantiidae</taxon>
        <taxon>Marchantiales</taxon>
        <taxon>Marchantiaceae</taxon>
        <taxon>Marchantia</taxon>
    </lineage>
</organism>
<evidence type="ECO:0000313" key="2">
    <source>
        <dbReference type="EMBL" id="OAE33160.1"/>
    </source>
</evidence>
<proteinExistence type="predicted"/>
<gene>
    <name evidence="2" type="ORF">AXG93_4773s1330</name>
</gene>
<accession>A0A176WIW5</accession>
<evidence type="ECO:0000313" key="3">
    <source>
        <dbReference type="Proteomes" id="UP000077202"/>
    </source>
</evidence>
<name>A0A176WIW5_MARPO</name>
<comment type="caution">
    <text evidence="2">The sequence shown here is derived from an EMBL/GenBank/DDBJ whole genome shotgun (WGS) entry which is preliminary data.</text>
</comment>
<dbReference type="AlphaFoldDB" id="A0A176WIW5"/>
<dbReference type="Proteomes" id="UP000077202">
    <property type="component" value="Unassembled WGS sequence"/>
</dbReference>
<dbReference type="EMBL" id="LVLJ01000679">
    <property type="protein sequence ID" value="OAE33160.1"/>
    <property type="molecule type" value="Genomic_DNA"/>
</dbReference>